<feature type="transmembrane region" description="Helical" evidence="1">
    <location>
        <begin position="375"/>
        <end position="396"/>
    </location>
</feature>
<evidence type="ECO:0000313" key="2">
    <source>
        <dbReference type="EMBL" id="PCJ40236.1"/>
    </source>
</evidence>
<dbReference type="Proteomes" id="UP000228987">
    <property type="component" value="Unassembled WGS sequence"/>
</dbReference>
<evidence type="ECO:0000313" key="3">
    <source>
        <dbReference type="Proteomes" id="UP000228987"/>
    </source>
</evidence>
<dbReference type="GO" id="GO:0015128">
    <property type="term" value="F:gluconate transmembrane transporter activity"/>
    <property type="evidence" value="ECO:0007669"/>
    <property type="project" value="InterPro"/>
</dbReference>
<dbReference type="GO" id="GO:0005886">
    <property type="term" value="C:plasma membrane"/>
    <property type="evidence" value="ECO:0007669"/>
    <property type="project" value="TreeGrafter"/>
</dbReference>
<protein>
    <submittedName>
        <fullName evidence="2">Gluconate transporter</fullName>
    </submittedName>
</protein>
<organism evidence="2 3">
    <name type="scientific">SAR86 cluster bacterium</name>
    <dbReference type="NCBI Taxonomy" id="2030880"/>
    <lineage>
        <taxon>Bacteria</taxon>
        <taxon>Pseudomonadati</taxon>
        <taxon>Pseudomonadota</taxon>
        <taxon>Gammaproteobacteria</taxon>
        <taxon>SAR86 cluster</taxon>
    </lineage>
</organism>
<keyword evidence="1" id="KW-0472">Membrane</keyword>
<reference evidence="3" key="1">
    <citation type="submission" date="2017-08" db="EMBL/GenBank/DDBJ databases">
        <title>A dynamic microbial community with high functional redundancy inhabits the cold, oxic subseafloor aquifer.</title>
        <authorList>
            <person name="Tully B.J."/>
            <person name="Wheat C.G."/>
            <person name="Glazer B.T."/>
            <person name="Huber J.A."/>
        </authorList>
    </citation>
    <scope>NUCLEOTIDE SEQUENCE [LARGE SCALE GENOMIC DNA]</scope>
</reference>
<dbReference type="PANTHER" id="PTHR30354:SF11">
    <property type="entry name" value="PERMEASE"/>
    <property type="match status" value="1"/>
</dbReference>
<feature type="transmembrane region" description="Helical" evidence="1">
    <location>
        <begin position="57"/>
        <end position="76"/>
    </location>
</feature>
<feature type="transmembrane region" description="Helical" evidence="1">
    <location>
        <begin position="252"/>
        <end position="275"/>
    </location>
</feature>
<feature type="transmembrane region" description="Helical" evidence="1">
    <location>
        <begin position="137"/>
        <end position="155"/>
    </location>
</feature>
<dbReference type="PANTHER" id="PTHR30354">
    <property type="entry name" value="GNT FAMILY GLUCONATE TRANSPORTER"/>
    <property type="match status" value="1"/>
</dbReference>
<dbReference type="PIRSF" id="PIRSF002746">
    <property type="entry name" value="Gluconate_transporter"/>
    <property type="match status" value="1"/>
</dbReference>
<feature type="transmembrane region" description="Helical" evidence="1">
    <location>
        <begin position="417"/>
        <end position="437"/>
    </location>
</feature>
<name>A0A2A5CA43_9GAMM</name>
<feature type="transmembrane region" description="Helical" evidence="1">
    <location>
        <begin position="27"/>
        <end position="45"/>
    </location>
</feature>
<comment type="caution">
    <text evidence="2">The sequence shown here is derived from an EMBL/GenBank/DDBJ whole genome shotgun (WGS) entry which is preliminary data.</text>
</comment>
<keyword evidence="1" id="KW-0812">Transmembrane</keyword>
<dbReference type="EMBL" id="NVWI01000010">
    <property type="protein sequence ID" value="PCJ40236.1"/>
    <property type="molecule type" value="Genomic_DNA"/>
</dbReference>
<feature type="transmembrane region" description="Helical" evidence="1">
    <location>
        <begin position="220"/>
        <end position="240"/>
    </location>
</feature>
<dbReference type="NCBIfam" id="TIGR00791">
    <property type="entry name" value="gntP"/>
    <property type="match status" value="1"/>
</dbReference>
<evidence type="ECO:0000256" key="1">
    <source>
        <dbReference type="SAM" id="Phobius"/>
    </source>
</evidence>
<gene>
    <name evidence="2" type="ORF">COA71_12060</name>
</gene>
<dbReference type="Pfam" id="PF02447">
    <property type="entry name" value="GntP_permease"/>
    <property type="match status" value="1"/>
</dbReference>
<dbReference type="AlphaFoldDB" id="A0A2A5CA43"/>
<feature type="transmembrane region" description="Helical" evidence="1">
    <location>
        <begin position="175"/>
        <end position="194"/>
    </location>
</feature>
<keyword evidence="1" id="KW-1133">Transmembrane helix</keyword>
<feature type="transmembrane region" description="Helical" evidence="1">
    <location>
        <begin position="349"/>
        <end position="369"/>
    </location>
</feature>
<feature type="transmembrane region" description="Helical" evidence="1">
    <location>
        <begin position="324"/>
        <end position="342"/>
    </location>
</feature>
<feature type="transmembrane region" description="Helical" evidence="1">
    <location>
        <begin position="104"/>
        <end position="125"/>
    </location>
</feature>
<dbReference type="InterPro" id="IPR003474">
    <property type="entry name" value="Glcn_transporter"/>
</dbReference>
<feature type="transmembrane region" description="Helical" evidence="1">
    <location>
        <begin position="295"/>
        <end position="312"/>
    </location>
</feature>
<proteinExistence type="predicted"/>
<accession>A0A2A5CA43</accession>
<sequence length="438" mass="45887">MIIFLWLLITVAVIVWLTIKFQLHPFLGLLFGALFIGFVGGLTPANLMNSLADGFGATLRSIGIVIAAGAIIGEYLDRSGGAKVLANKILDSVGEKHAPLSIGLTGYIVSIPVFCDSGFIVLSALNKAISKRANIPLAVLTVSLASGLYATHVFVPPTPGPLAAAATLGADIGWVLILGIVVSIPVMLVAILWASKGCSHYVIEFELSEEAENQQTPPSFALAIMPILLPIVLIAIKSIAQLPSSPLGENGIFNFFVFIGDPIIALLIGAVLSFLMVRSGKKIQHLWLEEALKKAGLIILITGAGGAFGAVLRETNLSEIASNFVDLGAFGMLIPFLIAAFLKTAQGSSTVAIITTAAIMVPLMTALGFDSTLGKALVVLVIGAGSITVSHVNDSYFWVIAKFSNMDTATALKTHTIASMIMGFTGLLIVQILALVLL</sequence>